<dbReference type="InterPro" id="IPR036444">
    <property type="entry name" value="PLipase_A2_dom_sf"/>
</dbReference>
<name>A0ABR1C6A4_NECAM</name>
<feature type="signal peptide" evidence="1">
    <location>
        <begin position="1"/>
        <end position="22"/>
    </location>
</feature>
<keyword evidence="3" id="KW-1185">Reference proteome</keyword>
<dbReference type="EMBL" id="JAVFWL010000002">
    <property type="protein sequence ID" value="KAK6734053.1"/>
    <property type="molecule type" value="Genomic_DNA"/>
</dbReference>
<evidence type="ECO:0000256" key="1">
    <source>
        <dbReference type="SAM" id="SignalP"/>
    </source>
</evidence>
<accession>A0ABR1C6A4</accession>
<feature type="chain" id="PRO_5045089871" description="Phospholipase A2" evidence="1">
    <location>
        <begin position="23"/>
        <end position="156"/>
    </location>
</feature>
<keyword evidence="1" id="KW-0732">Signal</keyword>
<evidence type="ECO:0000313" key="2">
    <source>
        <dbReference type="EMBL" id="KAK6734053.1"/>
    </source>
</evidence>
<dbReference type="InterPro" id="IPR053322">
    <property type="entry name" value="PLA2-like"/>
</dbReference>
<protein>
    <recommendedName>
        <fullName evidence="4">Phospholipase A2</fullName>
    </recommendedName>
</protein>
<organism evidence="2 3">
    <name type="scientific">Necator americanus</name>
    <name type="common">Human hookworm</name>
    <dbReference type="NCBI Taxonomy" id="51031"/>
    <lineage>
        <taxon>Eukaryota</taxon>
        <taxon>Metazoa</taxon>
        <taxon>Ecdysozoa</taxon>
        <taxon>Nematoda</taxon>
        <taxon>Chromadorea</taxon>
        <taxon>Rhabditida</taxon>
        <taxon>Rhabditina</taxon>
        <taxon>Rhabditomorpha</taxon>
        <taxon>Strongyloidea</taxon>
        <taxon>Ancylostomatidae</taxon>
        <taxon>Bunostominae</taxon>
        <taxon>Necator</taxon>
    </lineage>
</organism>
<proteinExistence type="predicted"/>
<dbReference type="PANTHER" id="PTHR34228">
    <property type="entry name" value="PROTEIN CBG09474-RELATED"/>
    <property type="match status" value="1"/>
</dbReference>
<dbReference type="Proteomes" id="UP001303046">
    <property type="component" value="Unassembled WGS sequence"/>
</dbReference>
<reference evidence="2 3" key="1">
    <citation type="submission" date="2023-08" db="EMBL/GenBank/DDBJ databases">
        <title>A Necator americanus chromosomal reference genome.</title>
        <authorList>
            <person name="Ilik V."/>
            <person name="Petrzelkova K.J."/>
            <person name="Pardy F."/>
            <person name="Fuh T."/>
            <person name="Niatou-Singa F.S."/>
            <person name="Gouil Q."/>
            <person name="Baker L."/>
            <person name="Ritchie M.E."/>
            <person name="Jex A.R."/>
            <person name="Gazzola D."/>
            <person name="Li H."/>
            <person name="Toshio Fujiwara R."/>
            <person name="Zhan B."/>
            <person name="Aroian R.V."/>
            <person name="Pafco B."/>
            <person name="Schwarz E.M."/>
        </authorList>
    </citation>
    <scope>NUCLEOTIDE SEQUENCE [LARGE SCALE GENOMIC DNA]</scope>
    <source>
        <strain evidence="2 3">Aroian</strain>
        <tissue evidence="2">Whole animal</tissue>
    </source>
</reference>
<evidence type="ECO:0000313" key="3">
    <source>
        <dbReference type="Proteomes" id="UP001303046"/>
    </source>
</evidence>
<dbReference type="SUPFAM" id="SSF48619">
    <property type="entry name" value="Phospholipase A2, PLA2"/>
    <property type="match status" value="1"/>
</dbReference>
<evidence type="ECO:0008006" key="4">
    <source>
        <dbReference type="Google" id="ProtNLM"/>
    </source>
</evidence>
<comment type="caution">
    <text evidence="2">The sequence shown here is derived from an EMBL/GenBank/DDBJ whole genome shotgun (WGS) entry which is preliminary data.</text>
</comment>
<gene>
    <name evidence="2" type="primary">Necator_chrII.g5475</name>
    <name evidence="2" type="ORF">RB195_017682</name>
</gene>
<sequence>MLRFYYAICCLVIALQFQRSSAITFGELFSGAIESIKNSSTVTKIRDWAAGLEQWSSTDWECGADRIWPTKLFSKAMAQKKCPTVLEQINSACRWHDICYSQGLEGQNACDTKFCDALHAINYSSEAEKKACDLPETMCDTVKLGGALIYRDKTQQ</sequence>